<evidence type="ECO:0000313" key="3">
    <source>
        <dbReference type="Proteomes" id="UP000019050"/>
    </source>
</evidence>
<dbReference type="Gene3D" id="3.30.830.10">
    <property type="entry name" value="Metalloenzyme, LuxS/M16 peptidase-like"/>
    <property type="match status" value="2"/>
</dbReference>
<dbReference type="STRING" id="592010.GCWU000182_000133"/>
<comment type="caution">
    <text evidence="2">The sequence shown here is derived from an EMBL/GenBank/DDBJ whole genome shotgun (WGS) entry which is preliminary data.</text>
</comment>
<accession>W1Q5H5</accession>
<dbReference type="AlphaFoldDB" id="W1Q5H5"/>
<dbReference type="eggNOG" id="COG0612">
    <property type="taxonomic scope" value="Bacteria"/>
</dbReference>
<dbReference type="InterPro" id="IPR011249">
    <property type="entry name" value="Metalloenz_LuxS/M16"/>
</dbReference>
<evidence type="ECO:0000313" key="2">
    <source>
        <dbReference type="EMBL" id="ESK66446.1"/>
    </source>
</evidence>
<gene>
    <name evidence="2" type="ORF">GCWU000182_000133</name>
</gene>
<dbReference type="GO" id="GO:0046872">
    <property type="term" value="F:metal ion binding"/>
    <property type="evidence" value="ECO:0007669"/>
    <property type="project" value="InterPro"/>
</dbReference>
<sequence length="466" mass="52462">MVQPISNQNKRRKTRVGSIQGLARGFFPNEGEKAMQEWQAGIHYQAVASTKYKTNQVIIKAILPYQAERAAAWSLLARMMEDGSDRIPSKAALEGILAQLYGASLSVGVQRKGHFLEFVMASQSVRPSLVQMPDLVPAWLDLMGQLLFEQESLALALPQAQARFEREQVFQLQRIKRMSDDKRRLVVQKLYQELYRETPDNALANLGDEARVQALTLADLAKAHKEICQEAQFYLVSNGDLTDSDLIKWLESWSLKGRQADWDYGDNYLALDQRLSLDSVGQLIEEKVQGQQANLAMAFAFPPAKSLKERIILQVANGIFGYLPVSRLFTEIREKQSLAYAIHSGLDFHRSFALVRAGISPDKVGHVYEEVQAQLADLMASLEEGDYLEEVKLTLLSADVQSRDYQHLETDKMIAQDLYPDFDLSTDYFESVVRALKAEEVIACLGKWHLVGAYALVGGKDERTLS</sequence>
<dbReference type="InterPro" id="IPR007863">
    <property type="entry name" value="Peptidase_M16_C"/>
</dbReference>
<dbReference type="SUPFAM" id="SSF63411">
    <property type="entry name" value="LuxS/MPP-like metallohydrolase"/>
    <property type="match status" value="2"/>
</dbReference>
<dbReference type="Pfam" id="PF05193">
    <property type="entry name" value="Peptidase_M16_C"/>
    <property type="match status" value="1"/>
</dbReference>
<name>W1Q5H5_ABIDE</name>
<reference evidence="2" key="1">
    <citation type="submission" date="2013-06" db="EMBL/GenBank/DDBJ databases">
        <authorList>
            <person name="Weinstock G."/>
            <person name="Sodergren E."/>
            <person name="Clifton S."/>
            <person name="Fulton L."/>
            <person name="Fulton B."/>
            <person name="Courtney L."/>
            <person name="Fronick C."/>
            <person name="Harrison M."/>
            <person name="Strong C."/>
            <person name="Farmer C."/>
            <person name="Delahaunty K."/>
            <person name="Markovic C."/>
            <person name="Hall O."/>
            <person name="Minx P."/>
            <person name="Tomlinson C."/>
            <person name="Mitreva M."/>
            <person name="Nelson J."/>
            <person name="Hou S."/>
            <person name="Wollam A."/>
            <person name="Pepin K.H."/>
            <person name="Johnson M."/>
            <person name="Bhonagiri V."/>
            <person name="Nash W.E."/>
            <person name="Warren W."/>
            <person name="Chinwalla A."/>
            <person name="Mardis E.R."/>
            <person name="Wilson R.K."/>
        </authorList>
    </citation>
    <scope>NUCLEOTIDE SEQUENCE [LARGE SCALE GENOMIC DNA]</scope>
    <source>
        <strain evidence="2">ATCC 49176</strain>
    </source>
</reference>
<keyword evidence="3" id="KW-1185">Reference proteome</keyword>
<organism evidence="2 3">
    <name type="scientific">Abiotrophia defectiva ATCC 49176</name>
    <dbReference type="NCBI Taxonomy" id="592010"/>
    <lineage>
        <taxon>Bacteria</taxon>
        <taxon>Bacillati</taxon>
        <taxon>Bacillota</taxon>
        <taxon>Bacilli</taxon>
        <taxon>Lactobacillales</taxon>
        <taxon>Aerococcaceae</taxon>
        <taxon>Abiotrophia</taxon>
    </lineage>
</organism>
<protein>
    <submittedName>
        <fullName evidence="2">Peptidase M16 inactive domain protein</fullName>
    </submittedName>
</protein>
<proteinExistence type="predicted"/>
<evidence type="ECO:0000259" key="1">
    <source>
        <dbReference type="Pfam" id="PF05193"/>
    </source>
</evidence>
<dbReference type="Proteomes" id="UP000019050">
    <property type="component" value="Unassembled WGS sequence"/>
</dbReference>
<dbReference type="EMBL" id="ACIN03000001">
    <property type="protein sequence ID" value="ESK66446.1"/>
    <property type="molecule type" value="Genomic_DNA"/>
</dbReference>
<feature type="domain" description="Peptidase M16 C-terminal" evidence="1">
    <location>
        <begin position="215"/>
        <end position="386"/>
    </location>
</feature>
<dbReference type="HOGENOM" id="CLU_586117_0_0_9"/>